<feature type="transmembrane region" description="Helical" evidence="1">
    <location>
        <begin position="218"/>
        <end position="242"/>
    </location>
</feature>
<keyword evidence="1" id="KW-1133">Transmembrane helix</keyword>
<feature type="transmembrane region" description="Helical" evidence="1">
    <location>
        <begin position="144"/>
        <end position="163"/>
    </location>
</feature>
<gene>
    <name evidence="2" type="ORF">BRW65_05445</name>
</gene>
<dbReference type="Proteomes" id="UP000186438">
    <property type="component" value="Unassembled WGS sequence"/>
</dbReference>
<name>A0A1Q4I081_9MYCO</name>
<evidence type="ECO:0000313" key="3">
    <source>
        <dbReference type="Proteomes" id="UP000186438"/>
    </source>
</evidence>
<dbReference type="EMBL" id="MPNT01000003">
    <property type="protein sequence ID" value="OJZ75369.1"/>
    <property type="molecule type" value="Genomic_DNA"/>
</dbReference>
<dbReference type="RefSeq" id="WP_073872353.1">
    <property type="nucleotide sequence ID" value="NZ_MPNT01000003.1"/>
</dbReference>
<evidence type="ECO:0000256" key="1">
    <source>
        <dbReference type="SAM" id="Phobius"/>
    </source>
</evidence>
<proteinExistence type="predicted"/>
<keyword evidence="1" id="KW-0472">Membrane</keyword>
<keyword evidence="1" id="KW-0812">Transmembrane</keyword>
<evidence type="ECO:0008006" key="4">
    <source>
        <dbReference type="Google" id="ProtNLM"/>
    </source>
</evidence>
<comment type="caution">
    <text evidence="2">The sequence shown here is derived from an EMBL/GenBank/DDBJ whole genome shotgun (WGS) entry which is preliminary data.</text>
</comment>
<reference evidence="2 3" key="1">
    <citation type="submission" date="2016-11" db="EMBL/GenBank/DDBJ databases">
        <title>Genome sequences of unsequenced Mycobacteria.</title>
        <authorList>
            <person name="Greninger A.L."/>
            <person name="Fang F."/>
            <person name="Jerome K.R."/>
        </authorList>
    </citation>
    <scope>NUCLEOTIDE SEQUENCE [LARGE SCALE GENOMIC DNA]</scope>
    <source>
        <strain evidence="2 3">M11</strain>
    </source>
</reference>
<feature type="transmembrane region" description="Helical" evidence="1">
    <location>
        <begin position="366"/>
        <end position="386"/>
    </location>
</feature>
<keyword evidence="3" id="KW-1185">Reference proteome</keyword>
<feature type="transmembrane region" description="Helical" evidence="1">
    <location>
        <begin position="312"/>
        <end position="334"/>
    </location>
</feature>
<evidence type="ECO:0000313" key="2">
    <source>
        <dbReference type="EMBL" id="OJZ75369.1"/>
    </source>
</evidence>
<accession>A0A1Q4I081</accession>
<dbReference type="Pfam" id="PF12077">
    <property type="entry name" value="DUF3556"/>
    <property type="match status" value="1"/>
</dbReference>
<dbReference type="AlphaFoldDB" id="A0A1Q4I081"/>
<feature type="transmembrane region" description="Helical" evidence="1">
    <location>
        <begin position="44"/>
        <end position="68"/>
    </location>
</feature>
<dbReference type="InterPro" id="IPR021941">
    <property type="entry name" value="DUF3556_TM"/>
</dbReference>
<dbReference type="OrthoDB" id="3520547at2"/>
<organism evidence="2 3">
    <name type="scientific">Mycobacterium paraffinicum</name>
    <dbReference type="NCBI Taxonomy" id="53378"/>
    <lineage>
        <taxon>Bacteria</taxon>
        <taxon>Bacillati</taxon>
        <taxon>Actinomycetota</taxon>
        <taxon>Actinomycetes</taxon>
        <taxon>Mycobacteriales</taxon>
        <taxon>Mycobacteriaceae</taxon>
        <taxon>Mycobacterium</taxon>
    </lineage>
</organism>
<protein>
    <recommendedName>
        <fullName evidence="4">DUF3556 domain-containing protein</fullName>
    </recommendedName>
</protein>
<feature type="transmembrane region" description="Helical" evidence="1">
    <location>
        <begin position="288"/>
        <end position="306"/>
    </location>
</feature>
<dbReference type="STRING" id="53378.BRW65_05445"/>
<feature type="transmembrane region" description="Helical" evidence="1">
    <location>
        <begin position="175"/>
        <end position="197"/>
    </location>
</feature>
<sequence>MGFLKPNMPRIDVAEWHTRPRSERIKPMARHIAEHGMGNPDVFFLLYTVKIALYILGGLCFALATAGIDGWGSIGAWWSEPIVFEKVVLWSLLFEVLGLGCGFGPLTGKIAPPMGSPLYWLRPGTIRLAPWPNRIRFTGGDERTIFDVVLYAALLAAAVYALLSDGAGPIAELGTSIGLIPPEHIAPVLATLAVIGLRDKVIFLATRGEVYGSLTVTFLFAGPNMVVAAKLVMLAIWIGAATSKLNRHFPFVVATMMANNPLVRAKWMKRTFFRKFPDDLRPGRIAQFLAHFGTVVEMGVPLVLFFSHGGVVTYVAAFVMIVFHLVILTAIPLGVPLEWNVFMLFGICSLFVDKSAIGLADVTEPLPIAALLAVIYATILIGNFYPTKVSFLPGMRYYAGNWDTSQWFFTEAASQKLADHRIGLGLVQHKQIEKLSTPEGTALSLGLGHAFRAMYAHGRGLMTLWDHVIPPGREADYTVIDGEPVAGYAVGWSFGDGHLHNEQLITALQRRCHFEPEELRVLILDGQAIHHRWQQYRIVDAAAGELERGTFRVADVASRQPWEHDVPITVISKGSADQR</sequence>